<evidence type="ECO:0000259" key="8">
    <source>
        <dbReference type="SMART" id="SM00014"/>
    </source>
</evidence>
<reference evidence="9 10" key="1">
    <citation type="submission" date="2018-08" db="EMBL/GenBank/DDBJ databases">
        <authorList>
            <person name="Khan S.A."/>
            <person name="Jeon C.O."/>
            <person name="Chun B.H."/>
            <person name="Jeong S.E."/>
        </authorList>
    </citation>
    <scope>NUCLEOTIDE SEQUENCE [LARGE SCALE GENOMIC DNA]</scope>
    <source>
        <strain evidence="9 10">S-16</strain>
    </source>
</reference>
<dbReference type="InterPro" id="IPR000326">
    <property type="entry name" value="PAP2/HPO"/>
</dbReference>
<feature type="transmembrane region" description="Helical" evidence="7">
    <location>
        <begin position="77"/>
        <end position="95"/>
    </location>
</feature>
<sequence>MERCLLLEERRQERLRLRQQRVQLWTCRERAAVLWLHRAVGIPSVLALFALVSRVGDGIAWYAVMASLPLTSGGWKVSLYMVALGAVNLVFYKALKLHTARPRPFVDCTDIRACARCLDEHSFPSGHTMHAVAFSMLLSHFYPAVEPLLWGFTTLVALSRVVLGLHYPSDVLAGAVIGVVTAGFFLVVV</sequence>
<feature type="domain" description="Phosphatidic acid phosphatase type 2/haloperoxidase" evidence="8">
    <location>
        <begin position="78"/>
        <end position="186"/>
    </location>
</feature>
<dbReference type="GO" id="GO:0016787">
    <property type="term" value="F:hydrolase activity"/>
    <property type="evidence" value="ECO:0007669"/>
    <property type="project" value="UniProtKB-KW"/>
</dbReference>
<feature type="transmembrane region" description="Helical" evidence="7">
    <location>
        <begin position="171"/>
        <end position="188"/>
    </location>
</feature>
<reference evidence="9 10" key="2">
    <citation type="submission" date="2018-12" db="EMBL/GenBank/DDBJ databases">
        <title>Rhizobacter gummiphilus sp. nov., a rubber-degrading bacterium isolated from the soil of a botanical garden in Japan.</title>
        <authorList>
            <person name="Shunsuke S.S."/>
        </authorList>
    </citation>
    <scope>NUCLEOTIDE SEQUENCE [LARGE SCALE GENOMIC DNA]</scope>
    <source>
        <strain evidence="9 10">S-16</strain>
    </source>
</reference>
<evidence type="ECO:0000256" key="4">
    <source>
        <dbReference type="ARBA" id="ARBA00022801"/>
    </source>
</evidence>
<evidence type="ECO:0000256" key="2">
    <source>
        <dbReference type="ARBA" id="ARBA00022475"/>
    </source>
</evidence>
<evidence type="ECO:0000313" key="9">
    <source>
        <dbReference type="EMBL" id="RQP22827.1"/>
    </source>
</evidence>
<gene>
    <name evidence="9" type="ORF">DZC73_21300</name>
</gene>
<dbReference type="InterPro" id="IPR036938">
    <property type="entry name" value="PAP2/HPO_sf"/>
</dbReference>
<dbReference type="CDD" id="cd01610">
    <property type="entry name" value="PAP2_like"/>
    <property type="match status" value="1"/>
</dbReference>
<evidence type="ECO:0000256" key="1">
    <source>
        <dbReference type="ARBA" id="ARBA00004651"/>
    </source>
</evidence>
<dbReference type="Pfam" id="PF01569">
    <property type="entry name" value="PAP2"/>
    <property type="match status" value="1"/>
</dbReference>
<name>A0A3N7HL51_9BURK</name>
<dbReference type="AlphaFoldDB" id="A0A3N7HL51"/>
<dbReference type="Proteomes" id="UP000267464">
    <property type="component" value="Unassembled WGS sequence"/>
</dbReference>
<evidence type="ECO:0000313" key="10">
    <source>
        <dbReference type="Proteomes" id="UP000267464"/>
    </source>
</evidence>
<evidence type="ECO:0000256" key="7">
    <source>
        <dbReference type="SAM" id="Phobius"/>
    </source>
</evidence>
<keyword evidence="10" id="KW-1185">Reference proteome</keyword>
<keyword evidence="5 7" id="KW-1133">Transmembrane helix</keyword>
<keyword evidence="6 7" id="KW-0472">Membrane</keyword>
<dbReference type="Gene3D" id="1.20.144.10">
    <property type="entry name" value="Phosphatidic acid phosphatase type 2/haloperoxidase"/>
    <property type="match status" value="1"/>
</dbReference>
<dbReference type="EMBL" id="QUSW01000006">
    <property type="protein sequence ID" value="RQP22827.1"/>
    <property type="molecule type" value="Genomic_DNA"/>
</dbReference>
<dbReference type="PANTHER" id="PTHR14969:SF62">
    <property type="entry name" value="DECAPRENYLPHOSPHORYL-5-PHOSPHORIBOSE PHOSPHATASE RV3807C-RELATED"/>
    <property type="match status" value="1"/>
</dbReference>
<comment type="caution">
    <text evidence="9">The sequence shown here is derived from an EMBL/GenBank/DDBJ whole genome shotgun (WGS) entry which is preliminary data.</text>
</comment>
<dbReference type="GO" id="GO:0005886">
    <property type="term" value="C:plasma membrane"/>
    <property type="evidence" value="ECO:0007669"/>
    <property type="project" value="UniProtKB-SubCell"/>
</dbReference>
<accession>A0A3N7HL51</accession>
<protein>
    <submittedName>
        <fullName evidence="9">PAP2 family protein</fullName>
    </submittedName>
</protein>
<comment type="subcellular location">
    <subcellularLocation>
        <location evidence="1">Cell membrane</location>
        <topology evidence="1">Multi-pass membrane protein</topology>
    </subcellularLocation>
</comment>
<dbReference type="SUPFAM" id="SSF48317">
    <property type="entry name" value="Acid phosphatase/Vanadium-dependent haloperoxidase"/>
    <property type="match status" value="1"/>
</dbReference>
<proteinExistence type="predicted"/>
<keyword evidence="4" id="KW-0378">Hydrolase</keyword>
<organism evidence="9 10">
    <name type="scientific">Piscinibacter terrae</name>
    <dbReference type="NCBI Taxonomy" id="2496871"/>
    <lineage>
        <taxon>Bacteria</taxon>
        <taxon>Pseudomonadati</taxon>
        <taxon>Pseudomonadota</taxon>
        <taxon>Betaproteobacteria</taxon>
        <taxon>Burkholderiales</taxon>
        <taxon>Sphaerotilaceae</taxon>
        <taxon>Piscinibacter</taxon>
    </lineage>
</organism>
<evidence type="ECO:0000256" key="3">
    <source>
        <dbReference type="ARBA" id="ARBA00022692"/>
    </source>
</evidence>
<dbReference type="PANTHER" id="PTHR14969">
    <property type="entry name" value="SPHINGOSINE-1-PHOSPHATE PHOSPHOHYDROLASE"/>
    <property type="match status" value="1"/>
</dbReference>
<evidence type="ECO:0000256" key="6">
    <source>
        <dbReference type="ARBA" id="ARBA00023136"/>
    </source>
</evidence>
<evidence type="ECO:0000256" key="5">
    <source>
        <dbReference type="ARBA" id="ARBA00022989"/>
    </source>
</evidence>
<dbReference type="SMART" id="SM00014">
    <property type="entry name" value="acidPPc"/>
    <property type="match status" value="1"/>
</dbReference>
<keyword evidence="3 7" id="KW-0812">Transmembrane</keyword>
<keyword evidence="2" id="KW-1003">Cell membrane</keyword>